<name>A0A1Y1S881_9MICR</name>
<comment type="caution">
    <text evidence="1">The sequence shown here is derived from an EMBL/GenBank/DDBJ whole genome shotgun (WGS) entry which is preliminary data.</text>
</comment>
<accession>A0A1Y1S881</accession>
<dbReference type="OrthoDB" id="284782at2759"/>
<gene>
    <name evidence="1" type="primary">CIAO1</name>
    <name evidence="1" type="ORF">ECANGB1_797</name>
</gene>
<dbReference type="SUPFAM" id="SSF50998">
    <property type="entry name" value="Quinoprotein alcohol dehydrogenase-like"/>
    <property type="match status" value="1"/>
</dbReference>
<dbReference type="VEuPathDB" id="MicrosporidiaDB:ECANGB1_797"/>
<organism evidence="1 2">
    <name type="scientific">Enterospora canceri</name>
    <dbReference type="NCBI Taxonomy" id="1081671"/>
    <lineage>
        <taxon>Eukaryota</taxon>
        <taxon>Fungi</taxon>
        <taxon>Fungi incertae sedis</taxon>
        <taxon>Microsporidia</taxon>
        <taxon>Enterocytozoonidae</taxon>
        <taxon>Enterospora</taxon>
    </lineage>
</organism>
<evidence type="ECO:0000313" key="2">
    <source>
        <dbReference type="Proteomes" id="UP000192639"/>
    </source>
</evidence>
<dbReference type="InterPro" id="IPR011047">
    <property type="entry name" value="Quinoprotein_ADH-like_sf"/>
</dbReference>
<keyword evidence="2" id="KW-1185">Reference proteome</keyword>
<protein>
    <submittedName>
        <fullName evidence="1">CIAO1</fullName>
    </submittedName>
</protein>
<dbReference type="Proteomes" id="UP000192639">
    <property type="component" value="Unassembled WGS sequence"/>
</dbReference>
<dbReference type="Gene3D" id="2.130.10.10">
    <property type="entry name" value="YVTN repeat-like/Quinoprotein amine dehydrogenase"/>
    <property type="match status" value="1"/>
</dbReference>
<dbReference type="EMBL" id="LWDP01000022">
    <property type="protein sequence ID" value="ORD94397.1"/>
    <property type="molecule type" value="Genomic_DNA"/>
</dbReference>
<dbReference type="InterPro" id="IPR015943">
    <property type="entry name" value="WD40/YVTN_repeat-like_dom_sf"/>
</dbReference>
<sequence>MRVGRRIQLPKSGKKFYDRIRALVVDDGVIYGAYGSELYRIGEKVELICGHDKTVSSVSVGGRFLVCASYDCTATIFIKNGSVEFHDTVEGPETEIKACYVGDGQLLLATRGQVVWVLDASNGSFEVTRIIDDHSQDVKGVRKWGGRVYSWSYDRTVKEYAGDEIELVDSVDCGSIVWNTLFVGDKMVAFLQNGSMRVFRKAGGFWQVESVIPVSHTPILHSCLSVEHSLIAVVANGTVLVIFDDEFNIINRCDLGSRIDSICFSGETVLVGVDGWIWYIDEVVIRVSGGSN</sequence>
<reference evidence="1 2" key="1">
    <citation type="journal article" date="2017" name="Environ. Microbiol.">
        <title>Decay of the glycolytic pathway and adaptation to intranuclear parasitism within Enterocytozoonidae microsporidia.</title>
        <authorList>
            <person name="Wiredu Boakye D."/>
            <person name="Jaroenlak P."/>
            <person name="Prachumwat A."/>
            <person name="Williams T.A."/>
            <person name="Bateman K.S."/>
            <person name="Itsathitphaisarn O."/>
            <person name="Sritunyalucksana K."/>
            <person name="Paszkiewicz K.H."/>
            <person name="Moore K.A."/>
            <person name="Stentiford G.D."/>
            <person name="Williams B.A."/>
        </authorList>
    </citation>
    <scope>NUCLEOTIDE SEQUENCE [LARGE SCALE GENOMIC DNA]</scope>
    <source>
        <strain evidence="1 2">GB1</strain>
    </source>
</reference>
<dbReference type="AlphaFoldDB" id="A0A1Y1S881"/>
<proteinExistence type="predicted"/>
<evidence type="ECO:0000313" key="1">
    <source>
        <dbReference type="EMBL" id="ORD94397.1"/>
    </source>
</evidence>